<keyword evidence="9" id="KW-0539">Nucleus</keyword>
<comment type="caution">
    <text evidence="12">The sequence shown here is derived from an EMBL/GenBank/DDBJ whole genome shotgun (WGS) entry which is preliminary data.</text>
</comment>
<keyword evidence="7 10" id="KW-0010">Activator</keyword>
<dbReference type="PANTHER" id="PTHR46367:SF1">
    <property type="entry name" value="ATAXIN-7-LIKE PROTEIN 3"/>
    <property type="match status" value="1"/>
</dbReference>
<evidence type="ECO:0000256" key="6">
    <source>
        <dbReference type="ARBA" id="ARBA00023015"/>
    </source>
</evidence>
<evidence type="ECO:0000256" key="5">
    <source>
        <dbReference type="ARBA" id="ARBA00022853"/>
    </source>
</evidence>
<keyword evidence="8" id="KW-0804">Transcription</keyword>
<evidence type="ECO:0000256" key="4">
    <source>
        <dbReference type="ARBA" id="ARBA00022833"/>
    </source>
</evidence>
<evidence type="ECO:0000256" key="9">
    <source>
        <dbReference type="ARBA" id="ARBA00023242"/>
    </source>
</evidence>
<evidence type="ECO:0000256" key="3">
    <source>
        <dbReference type="ARBA" id="ARBA00022771"/>
    </source>
</evidence>
<gene>
    <name evidence="12" type="ORF">BpHYR1_029683</name>
</gene>
<keyword evidence="5" id="KW-0156">Chromatin regulator</keyword>
<evidence type="ECO:0000256" key="1">
    <source>
        <dbReference type="ARBA" id="ARBA00004123"/>
    </source>
</evidence>
<evidence type="ECO:0000313" key="12">
    <source>
        <dbReference type="EMBL" id="RNA33171.1"/>
    </source>
</evidence>
<sequence>MIITFFFKMRFSEFQTILEKTLPNNFDLEFDLRLIQDLCYVDEPYVYYLNVLDMPDDLEKRFKYLFEKRKKWSQEELKAYVQDLCSNNAAEISNALTKYCRSYNQNGIKYFTSRVSKMQHVDQSLVEEKIYFNLLDDVIFGLMLQIHRAAKLDYLFLFDSEQDSMEDKEQELYDESDVLGIFSGESKVTSVGRNGQNSILLKYECVCPNCERSLAAIRFAPHLEKCMGMGRSSSRIATRRIANYNGGDDLDQLIESTGLIPNPAYQKSAANQQDDDLMSIINAVATANSEGINPSSSSSSLIDIEVSSSSSSSVSNNQASLRPPSAKKKRLQPKLSKSNLKFYSNNKKIKMPFIDNDENDDITKSNSSIFNVNVRINDHNSDEIDRDKM</sequence>
<keyword evidence="2" id="KW-0479">Metal-binding</keyword>
<dbReference type="GO" id="GO:0006325">
    <property type="term" value="P:chromatin organization"/>
    <property type="evidence" value="ECO:0007669"/>
    <property type="project" value="UniProtKB-KW"/>
</dbReference>
<dbReference type="STRING" id="10195.A0A3M7SBL3"/>
<dbReference type="GO" id="GO:0007064">
    <property type="term" value="P:mitotic sister chromatid cohesion"/>
    <property type="evidence" value="ECO:0007669"/>
    <property type="project" value="InterPro"/>
</dbReference>
<dbReference type="InterPro" id="IPR013246">
    <property type="entry name" value="SAGA_su_Sgf11"/>
</dbReference>
<comment type="subcellular location">
    <subcellularLocation>
        <location evidence="1 10">Nucleus</location>
    </subcellularLocation>
</comment>
<dbReference type="Pfam" id="PF08209">
    <property type="entry name" value="Sgf11"/>
    <property type="match status" value="1"/>
</dbReference>
<dbReference type="FunFam" id="3.30.160.60:FF:000118">
    <property type="entry name" value="Ataxin-7-like protein 3"/>
    <property type="match status" value="1"/>
</dbReference>
<dbReference type="OrthoDB" id="21557at2759"/>
<dbReference type="Pfam" id="PF09724">
    <property type="entry name" value="Dcc1"/>
    <property type="match status" value="1"/>
</dbReference>
<dbReference type="GO" id="GO:0031390">
    <property type="term" value="C:Ctf18 RFC-like complex"/>
    <property type="evidence" value="ECO:0007669"/>
    <property type="project" value="InterPro"/>
</dbReference>
<evidence type="ECO:0000256" key="7">
    <source>
        <dbReference type="ARBA" id="ARBA00023159"/>
    </source>
</evidence>
<dbReference type="GO" id="GO:0008270">
    <property type="term" value="F:zinc ion binding"/>
    <property type="evidence" value="ECO:0007669"/>
    <property type="project" value="UniProtKB-KW"/>
</dbReference>
<comment type="function">
    <text evidence="10">Component of the transcription regulatory histone acetylation (HAT) complex SAGA, a multiprotein complex that activates transcription by remodeling chromatin and mediating histone acetylation and deubiquitination. Within the SAGA complex, participates in a subcomplex that specifically deubiquitinates histone H2B. The SAGA complex is recruited to specific gene promoters by activators, where it is required for transcription.</text>
</comment>
<dbReference type="Gene3D" id="3.30.160.60">
    <property type="entry name" value="Classic Zinc Finger"/>
    <property type="match status" value="1"/>
</dbReference>
<dbReference type="InterPro" id="IPR019128">
    <property type="entry name" value="Dcc1"/>
</dbReference>
<comment type="similarity">
    <text evidence="10">Belongs to the SGF11 family.</text>
</comment>
<protein>
    <recommendedName>
        <fullName evidence="10">SAGA-associated factor 11</fullName>
    </recommendedName>
</protein>
<dbReference type="EMBL" id="REGN01001676">
    <property type="protein sequence ID" value="RNA33171.1"/>
    <property type="molecule type" value="Genomic_DNA"/>
</dbReference>
<dbReference type="GO" id="GO:0006357">
    <property type="term" value="P:regulation of transcription by RNA polymerase II"/>
    <property type="evidence" value="ECO:0007669"/>
    <property type="project" value="TreeGrafter"/>
</dbReference>
<comment type="subunit">
    <text evidence="10">Component of some SAGA transcription coactivator-HAT complexes.</text>
</comment>
<evidence type="ECO:0000313" key="13">
    <source>
        <dbReference type="Proteomes" id="UP000276133"/>
    </source>
</evidence>
<dbReference type="GO" id="GO:0003713">
    <property type="term" value="F:transcription coactivator activity"/>
    <property type="evidence" value="ECO:0007669"/>
    <property type="project" value="TreeGrafter"/>
</dbReference>
<organism evidence="12 13">
    <name type="scientific">Brachionus plicatilis</name>
    <name type="common">Marine rotifer</name>
    <name type="synonym">Brachionus muelleri</name>
    <dbReference type="NCBI Taxonomy" id="10195"/>
    <lineage>
        <taxon>Eukaryota</taxon>
        <taxon>Metazoa</taxon>
        <taxon>Spiralia</taxon>
        <taxon>Gnathifera</taxon>
        <taxon>Rotifera</taxon>
        <taxon>Eurotatoria</taxon>
        <taxon>Monogononta</taxon>
        <taxon>Pseudotrocha</taxon>
        <taxon>Ploima</taxon>
        <taxon>Brachionidae</taxon>
        <taxon>Brachionus</taxon>
    </lineage>
</organism>
<dbReference type="PANTHER" id="PTHR46367">
    <property type="entry name" value="ATAXIN-7-LIKE PROTEIN 3"/>
    <property type="match status" value="1"/>
</dbReference>
<evidence type="ECO:0000256" key="11">
    <source>
        <dbReference type="SAM" id="MobiDB-lite"/>
    </source>
</evidence>
<proteinExistence type="inferred from homology"/>
<dbReference type="GO" id="GO:0000124">
    <property type="term" value="C:SAGA complex"/>
    <property type="evidence" value="ECO:0007669"/>
    <property type="project" value="TreeGrafter"/>
</dbReference>
<evidence type="ECO:0000256" key="2">
    <source>
        <dbReference type="ARBA" id="ARBA00022723"/>
    </source>
</evidence>
<keyword evidence="4" id="KW-0862">Zinc</keyword>
<keyword evidence="3" id="KW-0863">Zinc-finger</keyword>
<dbReference type="Proteomes" id="UP000276133">
    <property type="component" value="Unassembled WGS sequence"/>
</dbReference>
<keyword evidence="13" id="KW-1185">Reference proteome</keyword>
<dbReference type="GO" id="GO:0071819">
    <property type="term" value="C:DUBm complex"/>
    <property type="evidence" value="ECO:0007669"/>
    <property type="project" value="UniProtKB-ARBA"/>
</dbReference>
<reference evidence="12 13" key="1">
    <citation type="journal article" date="2018" name="Sci. Rep.">
        <title>Genomic signatures of local adaptation to the degree of environmental predictability in rotifers.</title>
        <authorList>
            <person name="Franch-Gras L."/>
            <person name="Hahn C."/>
            <person name="Garcia-Roger E.M."/>
            <person name="Carmona M.J."/>
            <person name="Serra M."/>
            <person name="Gomez A."/>
        </authorList>
    </citation>
    <scope>NUCLEOTIDE SEQUENCE [LARGE SCALE GENOMIC DNA]</scope>
    <source>
        <strain evidence="12">HYR1</strain>
    </source>
</reference>
<evidence type="ECO:0000256" key="8">
    <source>
        <dbReference type="ARBA" id="ARBA00023163"/>
    </source>
</evidence>
<dbReference type="InterPro" id="IPR051078">
    <property type="entry name" value="SGF11"/>
</dbReference>
<evidence type="ECO:0000256" key="10">
    <source>
        <dbReference type="RuleBase" id="RU261113"/>
    </source>
</evidence>
<feature type="region of interest" description="Disordered" evidence="11">
    <location>
        <begin position="308"/>
        <end position="337"/>
    </location>
</feature>
<dbReference type="AlphaFoldDB" id="A0A3M7SBL3"/>
<name>A0A3M7SBL3_BRAPC</name>
<keyword evidence="6" id="KW-0805">Transcription regulation</keyword>
<accession>A0A3M7SBL3</accession>